<dbReference type="PANTHER" id="PTHR11085:SF6">
    <property type="entry name" value="NAD-DEPENDENT PROTEIN DEACETYLASE SIRTUIN-2"/>
    <property type="match status" value="1"/>
</dbReference>
<dbReference type="InterPro" id="IPR029035">
    <property type="entry name" value="DHS-like_NAD/FAD-binding_dom"/>
</dbReference>
<dbReference type="GO" id="GO:0017136">
    <property type="term" value="F:histone deacetylase activity, NAD-dependent"/>
    <property type="evidence" value="ECO:0007669"/>
    <property type="project" value="TreeGrafter"/>
</dbReference>
<dbReference type="Pfam" id="PF02146">
    <property type="entry name" value="SIR2"/>
    <property type="match status" value="1"/>
</dbReference>
<dbReference type="GO" id="GO:0005634">
    <property type="term" value="C:nucleus"/>
    <property type="evidence" value="ECO:0007669"/>
    <property type="project" value="TreeGrafter"/>
</dbReference>
<feature type="binding site" evidence="6">
    <location>
        <position position="193"/>
    </location>
    <ligand>
        <name>Zn(2+)</name>
        <dbReference type="ChEBI" id="CHEBI:29105"/>
    </ligand>
</feature>
<evidence type="ECO:0000256" key="1">
    <source>
        <dbReference type="ARBA" id="ARBA00001947"/>
    </source>
</evidence>
<dbReference type="InterPro" id="IPR003000">
    <property type="entry name" value="Sirtuin"/>
</dbReference>
<dbReference type="Proteomes" id="UP000717585">
    <property type="component" value="Unassembled WGS sequence"/>
</dbReference>
<feature type="binding site" evidence="6">
    <location>
        <position position="160"/>
    </location>
    <ligand>
        <name>Zn(2+)</name>
        <dbReference type="ChEBI" id="CHEBI:29105"/>
    </ligand>
</feature>
<sequence length="604" mass="66048">MADIQDVEQQLAGLDVNTQPKAKPLYSSLDDVADAVRNGTIKNVVVMTGAGASVPCGIPDFRSPGTGLYENLQEFDLPYPEAMFSLPYFLRRPQPFYTLVQELFPGKYKPANPHYFVRLLETKGLLQRDYTQNIDGLEHLAGVSPELLVEAHGTFASASCCGSMCDCHRAIPLPSFVSAMYEGDKSLCQCPHCGLPVKPDIVFFSESLPYRFDALCEADMAAADLVIILGTSLQVAPFNGLAKKTRPGVPRVLVNRDKVGKRLGMFAHERDPSIPQIDIHIGGDIDQAIIDIVAALGWNEEFKQTRQAESALFTARADALRPPAAGILPAQFKRVVLFDELIPPAASMLSVDGIALYADVPAGPNPVSQVQFKVKRESGSAAPGAVVMCSDEQLKLLETHYGVASTTVTVDGQEVLAFINDPADLSKLVPMSSKKIAQLREIPVDPDADEELPTWSFSTLYRPLWGHWAVYCLGYEGKDGPYWSRTQDLAARVCGTVGYDDLNDQTYMARPSSEIELKMTLLPGKRAMFALKAIASALELIPGPLREHGNEEATFDEPRLDGDVINLTVHTKSYNPGKASAFVQQIILQLAGKYIDEITEVFKL</sequence>
<proteinExistence type="predicted"/>
<comment type="caution">
    <text evidence="8">The sequence shown here is derived from an EMBL/GenBank/DDBJ whole genome shotgun (WGS) entry which is preliminary data.</text>
</comment>
<dbReference type="Gene3D" id="3.30.1600.10">
    <property type="entry name" value="SIR2/SIRT2 'Small Domain"/>
    <property type="match status" value="1"/>
</dbReference>
<dbReference type="SUPFAM" id="SSF52467">
    <property type="entry name" value="DHS-like NAD/FAD-binding domain"/>
    <property type="match status" value="1"/>
</dbReference>
<dbReference type="InterPro" id="IPR026591">
    <property type="entry name" value="Sirtuin_cat_small_dom_sf"/>
</dbReference>
<protein>
    <submittedName>
        <fullName evidence="8">Sirtuin family</fullName>
    </submittedName>
</protein>
<evidence type="ECO:0000256" key="2">
    <source>
        <dbReference type="ARBA" id="ARBA00022679"/>
    </source>
</evidence>
<comment type="cofactor">
    <cofactor evidence="1">
        <name>Zn(2+)</name>
        <dbReference type="ChEBI" id="CHEBI:29105"/>
    </cofactor>
</comment>
<evidence type="ECO:0000313" key="8">
    <source>
        <dbReference type="EMBL" id="KAG9393389.1"/>
    </source>
</evidence>
<evidence type="ECO:0000256" key="3">
    <source>
        <dbReference type="ARBA" id="ARBA00022723"/>
    </source>
</evidence>
<dbReference type="InterPro" id="IPR026590">
    <property type="entry name" value="Ssirtuin_cat_dom"/>
</dbReference>
<keyword evidence="9" id="KW-1185">Reference proteome</keyword>
<evidence type="ECO:0000256" key="6">
    <source>
        <dbReference type="PROSITE-ProRule" id="PRU00236"/>
    </source>
</evidence>
<name>A0A8J6B5D9_9EUKA</name>
<dbReference type="Gene3D" id="3.40.50.1220">
    <property type="entry name" value="TPP-binding domain"/>
    <property type="match status" value="1"/>
</dbReference>
<keyword evidence="3 6" id="KW-0479">Metal-binding</keyword>
<evidence type="ECO:0000313" key="9">
    <source>
        <dbReference type="Proteomes" id="UP000717585"/>
    </source>
</evidence>
<accession>A0A8J6B5D9</accession>
<dbReference type="InterPro" id="IPR050134">
    <property type="entry name" value="NAD-dep_sirtuin_deacylases"/>
</dbReference>
<gene>
    <name evidence="8" type="ORF">J8273_3525</name>
</gene>
<keyword evidence="5" id="KW-0520">NAD</keyword>
<evidence type="ECO:0000259" key="7">
    <source>
        <dbReference type="PROSITE" id="PS50305"/>
    </source>
</evidence>
<feature type="binding site" evidence="6">
    <location>
        <position position="190"/>
    </location>
    <ligand>
        <name>Zn(2+)</name>
        <dbReference type="ChEBI" id="CHEBI:29105"/>
    </ligand>
</feature>
<feature type="active site" description="Proton acceptor" evidence="6">
    <location>
        <position position="152"/>
    </location>
</feature>
<keyword evidence="2" id="KW-0808">Transferase</keyword>
<dbReference type="OrthoDB" id="420264at2759"/>
<evidence type="ECO:0000256" key="5">
    <source>
        <dbReference type="ARBA" id="ARBA00023027"/>
    </source>
</evidence>
<dbReference type="PROSITE" id="PS50305">
    <property type="entry name" value="SIRTUIN"/>
    <property type="match status" value="1"/>
</dbReference>
<dbReference type="PANTHER" id="PTHR11085">
    <property type="entry name" value="NAD-DEPENDENT PROTEIN DEACYLASE SIRTUIN-5, MITOCHONDRIAL-RELATED"/>
    <property type="match status" value="1"/>
</dbReference>
<dbReference type="EMBL" id="JAHDYR010000025">
    <property type="protein sequence ID" value="KAG9393389.1"/>
    <property type="molecule type" value="Genomic_DNA"/>
</dbReference>
<dbReference type="GO" id="GO:0070403">
    <property type="term" value="F:NAD+ binding"/>
    <property type="evidence" value="ECO:0007669"/>
    <property type="project" value="InterPro"/>
</dbReference>
<evidence type="ECO:0000256" key="4">
    <source>
        <dbReference type="ARBA" id="ARBA00022833"/>
    </source>
</evidence>
<dbReference type="GO" id="GO:0046872">
    <property type="term" value="F:metal ion binding"/>
    <property type="evidence" value="ECO:0007669"/>
    <property type="project" value="UniProtKB-KW"/>
</dbReference>
<dbReference type="AlphaFoldDB" id="A0A8J6B5D9"/>
<reference evidence="8" key="1">
    <citation type="submission" date="2021-05" db="EMBL/GenBank/DDBJ databases">
        <title>A free-living protist that lacks canonical eukaryotic 1 DNA replication and segregation systems.</title>
        <authorList>
            <person name="Salas-Leiva D.E."/>
            <person name="Tromer E.C."/>
            <person name="Curtis B.A."/>
            <person name="Jerlstrom-Hultqvist J."/>
            <person name="Kolisko M."/>
            <person name="Yi Z."/>
            <person name="Salas-Leiva J.S."/>
            <person name="Gallot-Lavallee L."/>
            <person name="Kops G.J.P.L."/>
            <person name="Archibald J.M."/>
            <person name="Simpson A.G.B."/>
            <person name="Roger A.J."/>
        </authorList>
    </citation>
    <scope>NUCLEOTIDE SEQUENCE</scope>
    <source>
        <strain evidence="8">BICM</strain>
    </source>
</reference>
<feature type="binding site" evidence="6">
    <location>
        <position position="167"/>
    </location>
    <ligand>
        <name>Zn(2+)</name>
        <dbReference type="ChEBI" id="CHEBI:29105"/>
    </ligand>
</feature>
<feature type="domain" description="Deacetylase sirtuin-type" evidence="7">
    <location>
        <begin position="22"/>
        <end position="299"/>
    </location>
</feature>
<organism evidence="8 9">
    <name type="scientific">Carpediemonas membranifera</name>
    <dbReference type="NCBI Taxonomy" id="201153"/>
    <lineage>
        <taxon>Eukaryota</taxon>
        <taxon>Metamonada</taxon>
        <taxon>Carpediemonas-like organisms</taxon>
        <taxon>Carpediemonas</taxon>
    </lineage>
</organism>
<keyword evidence="4 6" id="KW-0862">Zinc</keyword>